<evidence type="ECO:0000256" key="3">
    <source>
        <dbReference type="ARBA" id="ARBA00023163"/>
    </source>
</evidence>
<organism evidence="5 6">
    <name type="scientific">Candidimonas nitroreducens</name>
    <dbReference type="NCBI Taxonomy" id="683354"/>
    <lineage>
        <taxon>Bacteria</taxon>
        <taxon>Pseudomonadati</taxon>
        <taxon>Pseudomonadota</taxon>
        <taxon>Betaproteobacteria</taxon>
        <taxon>Burkholderiales</taxon>
        <taxon>Alcaligenaceae</taxon>
        <taxon>Candidimonas</taxon>
    </lineage>
</organism>
<evidence type="ECO:0000256" key="1">
    <source>
        <dbReference type="ARBA" id="ARBA00023015"/>
    </source>
</evidence>
<sequence length="87" mass="9493">MKLDIVKHGQSPSLRVGHAAPCIDDQFTVQVGGDQRQRNQHTDSQRLVQGSPVSLAAYAVGYGNPANFSTAFRRCFGVTPKHMRLAV</sequence>
<gene>
    <name evidence="5" type="ORF">CEY11_00515</name>
</gene>
<dbReference type="Proteomes" id="UP000214603">
    <property type="component" value="Unassembled WGS sequence"/>
</dbReference>
<protein>
    <recommendedName>
        <fullName evidence="4">HTH araC/xylS-type domain-containing protein</fullName>
    </recommendedName>
</protein>
<evidence type="ECO:0000259" key="4">
    <source>
        <dbReference type="PROSITE" id="PS01124"/>
    </source>
</evidence>
<evidence type="ECO:0000256" key="2">
    <source>
        <dbReference type="ARBA" id="ARBA00023125"/>
    </source>
</evidence>
<dbReference type="Pfam" id="PF12833">
    <property type="entry name" value="HTH_18"/>
    <property type="match status" value="1"/>
</dbReference>
<reference evidence="6" key="1">
    <citation type="submission" date="2017-06" db="EMBL/GenBank/DDBJ databases">
        <title>Herbaspirillum phytohormonus sp. nov., isolated from the root nodule of Robinia pseudoacacia in lead-zinc mine.</title>
        <authorList>
            <person name="Fan M."/>
            <person name="Lin Y."/>
        </authorList>
    </citation>
    <scope>NUCLEOTIDE SEQUENCE [LARGE SCALE GENOMIC DNA]</scope>
    <source>
        <strain evidence="6">SC-089</strain>
    </source>
</reference>
<comment type="caution">
    <text evidence="5">The sequence shown here is derived from an EMBL/GenBank/DDBJ whole genome shotgun (WGS) entry which is preliminary data.</text>
</comment>
<dbReference type="GO" id="GO:0003700">
    <property type="term" value="F:DNA-binding transcription factor activity"/>
    <property type="evidence" value="ECO:0007669"/>
    <property type="project" value="InterPro"/>
</dbReference>
<evidence type="ECO:0000313" key="6">
    <source>
        <dbReference type="Proteomes" id="UP000214603"/>
    </source>
</evidence>
<dbReference type="InterPro" id="IPR009057">
    <property type="entry name" value="Homeodomain-like_sf"/>
</dbReference>
<dbReference type="PROSITE" id="PS01124">
    <property type="entry name" value="HTH_ARAC_FAMILY_2"/>
    <property type="match status" value="1"/>
</dbReference>
<dbReference type="OrthoDB" id="8766450at2"/>
<keyword evidence="3" id="KW-0804">Transcription</keyword>
<accession>A0A225MYG3</accession>
<dbReference type="EMBL" id="NJIH01000001">
    <property type="protein sequence ID" value="OWT66265.1"/>
    <property type="molecule type" value="Genomic_DNA"/>
</dbReference>
<keyword evidence="6" id="KW-1185">Reference proteome</keyword>
<dbReference type="Gene3D" id="1.10.10.60">
    <property type="entry name" value="Homeodomain-like"/>
    <property type="match status" value="1"/>
</dbReference>
<dbReference type="RefSeq" id="WP_088601393.1">
    <property type="nucleotide sequence ID" value="NZ_NJIH01000001.1"/>
</dbReference>
<keyword evidence="2" id="KW-0238">DNA-binding</keyword>
<dbReference type="SUPFAM" id="SSF46689">
    <property type="entry name" value="Homeodomain-like"/>
    <property type="match status" value="1"/>
</dbReference>
<proteinExistence type="predicted"/>
<dbReference type="InterPro" id="IPR018060">
    <property type="entry name" value="HTH_AraC"/>
</dbReference>
<dbReference type="PRINTS" id="PR00032">
    <property type="entry name" value="HTHARAC"/>
</dbReference>
<dbReference type="InterPro" id="IPR020449">
    <property type="entry name" value="Tscrpt_reg_AraC-type_HTH"/>
</dbReference>
<feature type="domain" description="HTH araC/xylS-type" evidence="4">
    <location>
        <begin position="52"/>
        <end position="86"/>
    </location>
</feature>
<evidence type="ECO:0000313" key="5">
    <source>
        <dbReference type="EMBL" id="OWT66265.1"/>
    </source>
</evidence>
<name>A0A225MYG3_9BURK</name>
<keyword evidence="1" id="KW-0805">Transcription regulation</keyword>
<dbReference type="AlphaFoldDB" id="A0A225MYG3"/>
<dbReference type="GO" id="GO:0043565">
    <property type="term" value="F:sequence-specific DNA binding"/>
    <property type="evidence" value="ECO:0007669"/>
    <property type="project" value="InterPro"/>
</dbReference>